<protein>
    <recommendedName>
        <fullName evidence="5">Octanoyltransferase</fullName>
        <ecNumber evidence="5">2.3.1.181</ecNumber>
    </recommendedName>
</protein>
<dbReference type="PANTHER" id="PTHR10993">
    <property type="entry name" value="OCTANOYLTRANSFERASE"/>
    <property type="match status" value="1"/>
</dbReference>
<proteinExistence type="inferred from homology"/>
<name>A0A1Q2ZWJ2_ZYGRO</name>
<evidence type="ECO:0000256" key="7">
    <source>
        <dbReference type="PIRSR" id="PIRSR016262-2"/>
    </source>
</evidence>
<dbReference type="PROSITE" id="PS01313">
    <property type="entry name" value="LIPB"/>
    <property type="match status" value="1"/>
</dbReference>
<dbReference type="InterPro" id="IPR004143">
    <property type="entry name" value="BPL_LPL_catalytic"/>
</dbReference>
<dbReference type="UniPathway" id="UPA00538">
    <property type="reaction ID" value="UER00592"/>
</dbReference>
<dbReference type="CDD" id="cd16444">
    <property type="entry name" value="LipB"/>
    <property type="match status" value="1"/>
</dbReference>
<evidence type="ECO:0000256" key="1">
    <source>
        <dbReference type="ARBA" id="ARBA00004821"/>
    </source>
</evidence>
<dbReference type="eggNOG" id="KOG0325">
    <property type="taxonomic scope" value="Eukaryota"/>
</dbReference>
<evidence type="ECO:0000256" key="3">
    <source>
        <dbReference type="ARBA" id="ARBA00022679"/>
    </source>
</evidence>
<dbReference type="Gene3D" id="3.30.930.10">
    <property type="entry name" value="Bira Bifunctional Protein, Domain 2"/>
    <property type="match status" value="1"/>
</dbReference>
<dbReference type="PANTHER" id="PTHR10993:SF7">
    <property type="entry name" value="LIPOYLTRANSFERASE 2, MITOCHONDRIAL-RELATED"/>
    <property type="match status" value="1"/>
</dbReference>
<comment type="caution">
    <text evidence="10">The sequence shown here is derived from an EMBL/GenBank/DDBJ whole genome shotgun (WGS) entry which is preliminary data.</text>
</comment>
<evidence type="ECO:0000256" key="6">
    <source>
        <dbReference type="PIRSR" id="PIRSR016262-1"/>
    </source>
</evidence>
<dbReference type="SUPFAM" id="SSF55681">
    <property type="entry name" value="Class II aaRS and biotin synthetases"/>
    <property type="match status" value="1"/>
</dbReference>
<feature type="site" description="Lowers pKa of active site Cys" evidence="8">
    <location>
        <position position="244"/>
    </location>
</feature>
<feature type="active site" description="Acyl-thioester intermediate" evidence="6">
    <location>
        <position position="278"/>
    </location>
</feature>
<evidence type="ECO:0000313" key="11">
    <source>
        <dbReference type="Proteomes" id="UP000187013"/>
    </source>
</evidence>
<dbReference type="InterPro" id="IPR000544">
    <property type="entry name" value="Octanoyltransferase"/>
</dbReference>
<evidence type="ECO:0000256" key="4">
    <source>
        <dbReference type="ARBA" id="ARBA00023315"/>
    </source>
</evidence>
<comment type="similarity">
    <text evidence="2 5">Belongs to the LipB family.</text>
</comment>
<dbReference type="NCBIfam" id="TIGR00214">
    <property type="entry name" value="lipB"/>
    <property type="match status" value="1"/>
</dbReference>
<evidence type="ECO:0000259" key="9">
    <source>
        <dbReference type="PROSITE" id="PS51733"/>
    </source>
</evidence>
<keyword evidence="4 5" id="KW-0012">Acyltransferase</keyword>
<feature type="domain" description="BPL/LPL catalytic" evidence="9">
    <location>
        <begin position="116"/>
        <end position="318"/>
    </location>
</feature>
<feature type="binding site" evidence="7">
    <location>
        <begin position="247"/>
        <end position="249"/>
    </location>
    <ligand>
        <name>substrate</name>
    </ligand>
</feature>
<dbReference type="OrthoDB" id="19908at2759"/>
<feature type="binding site" evidence="7">
    <location>
        <begin position="260"/>
        <end position="262"/>
    </location>
    <ligand>
        <name>substrate</name>
    </ligand>
</feature>
<comment type="function">
    <text evidence="5">Catalyzes the transfer of endogenously produced octanoic acid from octanoyl-acyl-carrier-protein onto the lipoyl domains of lipoate-dependent enzymes. Lipoyl-ACP can also act as a substrate although octanoyl-ACP is likely to be the physiological substrate.</text>
</comment>
<evidence type="ECO:0000313" key="10">
    <source>
        <dbReference type="EMBL" id="GAV47896.1"/>
    </source>
</evidence>
<organism evidence="10 11">
    <name type="scientific">Zygosaccharomyces rouxii</name>
    <dbReference type="NCBI Taxonomy" id="4956"/>
    <lineage>
        <taxon>Eukaryota</taxon>
        <taxon>Fungi</taxon>
        <taxon>Dikarya</taxon>
        <taxon>Ascomycota</taxon>
        <taxon>Saccharomycotina</taxon>
        <taxon>Saccharomycetes</taxon>
        <taxon>Saccharomycetales</taxon>
        <taxon>Saccharomycetaceae</taxon>
        <taxon>Zygosaccharomyces</taxon>
    </lineage>
</organism>
<evidence type="ECO:0000256" key="8">
    <source>
        <dbReference type="PIRSR" id="PIRSR016262-3"/>
    </source>
</evidence>
<sequence>MSFGLFCKTILNRTELKGVPKLRGVQSFSYATDSCSAKRKTHPIDESAKAIRHLQFTRRLPFEKGLEIQEQFSKAQLDIKELHAKIRRRLAKLQEENVNMTINDSERQIIDNILSMKPNPIVLTFEFDPTYTGGKRIKKTMTPEQIAQFESFVPSRDSSDARPKFVQVERGGQITYHGPGQMVAYVIMDLKSFDNFPARCFVSGLEDSVISTLKNLKVGDGQQALDIDAKLTEETGVWTVDNKKIASLGIHVRRSVTSHGVSINVNPDLSYMTSFEMCGLPGVLPTSVEKQRPDVVLNVQDVAVKFVNELAKTLGVSTVERMQLDDMDLNA</sequence>
<evidence type="ECO:0000256" key="5">
    <source>
        <dbReference type="PIRNR" id="PIRNR016262"/>
    </source>
</evidence>
<dbReference type="Proteomes" id="UP000187013">
    <property type="component" value="Unassembled WGS sequence"/>
</dbReference>
<dbReference type="EC" id="2.3.1.181" evidence="5"/>
<keyword evidence="3 5" id="KW-0808">Transferase</keyword>
<comment type="catalytic activity">
    <reaction evidence="5">
        <text>octanoyl-[ACP] + L-lysyl-[protein] = N(6)-octanoyl-L-lysyl-[protein] + holo-[ACP] + H(+)</text>
        <dbReference type="Rhea" id="RHEA:17665"/>
        <dbReference type="Rhea" id="RHEA-COMP:9636"/>
        <dbReference type="Rhea" id="RHEA-COMP:9685"/>
        <dbReference type="Rhea" id="RHEA-COMP:9752"/>
        <dbReference type="Rhea" id="RHEA-COMP:9928"/>
        <dbReference type="ChEBI" id="CHEBI:15378"/>
        <dbReference type="ChEBI" id="CHEBI:29969"/>
        <dbReference type="ChEBI" id="CHEBI:64479"/>
        <dbReference type="ChEBI" id="CHEBI:78463"/>
        <dbReference type="ChEBI" id="CHEBI:78809"/>
        <dbReference type="EC" id="2.3.1.181"/>
    </reaction>
</comment>
<dbReference type="AlphaFoldDB" id="A0A1Q2ZWJ2"/>
<evidence type="ECO:0000256" key="2">
    <source>
        <dbReference type="ARBA" id="ARBA00007907"/>
    </source>
</evidence>
<dbReference type="InterPro" id="IPR020605">
    <property type="entry name" value="Octanoyltransferase_CS"/>
</dbReference>
<dbReference type="PIRSF" id="PIRSF016262">
    <property type="entry name" value="LPLase"/>
    <property type="match status" value="1"/>
</dbReference>
<dbReference type="GO" id="GO:0033819">
    <property type="term" value="F:lipoyl(octanoyl) transferase activity"/>
    <property type="evidence" value="ECO:0007669"/>
    <property type="project" value="UniProtKB-EC"/>
</dbReference>
<dbReference type="PROSITE" id="PS51733">
    <property type="entry name" value="BPL_LPL_CATALYTIC"/>
    <property type="match status" value="1"/>
</dbReference>
<accession>A0A1Q2ZWJ2</accession>
<dbReference type="EMBL" id="BDGX01000009">
    <property type="protein sequence ID" value="GAV47896.1"/>
    <property type="molecule type" value="Genomic_DNA"/>
</dbReference>
<comment type="pathway">
    <text evidence="1 5">Protein modification; protein lipoylation via endogenous pathway; protein N(6)-(lipoyl)lysine from octanoyl-[acyl-carrier-protein]: step 1/2.</text>
</comment>
<dbReference type="Pfam" id="PF21948">
    <property type="entry name" value="LplA-B_cat"/>
    <property type="match status" value="1"/>
</dbReference>
<dbReference type="InterPro" id="IPR045864">
    <property type="entry name" value="aa-tRNA-synth_II/BPL/LPL"/>
</dbReference>
<reference evidence="10 11" key="1">
    <citation type="submission" date="2016-08" db="EMBL/GenBank/DDBJ databases">
        <title>Draft genome sequence of allopolyploid Zygosaccharomyces rouxii.</title>
        <authorList>
            <person name="Watanabe J."/>
            <person name="Uehara K."/>
            <person name="Mogi Y."/>
            <person name="Tsukioka Y."/>
        </authorList>
    </citation>
    <scope>NUCLEOTIDE SEQUENCE [LARGE SCALE GENOMIC DNA]</scope>
    <source>
        <strain evidence="10 11">NBRC 110957</strain>
    </source>
</reference>
<dbReference type="GO" id="GO:0009249">
    <property type="term" value="P:protein lipoylation"/>
    <property type="evidence" value="ECO:0007669"/>
    <property type="project" value="InterPro"/>
</dbReference>
<gene>
    <name evidence="10" type="ORF">ZYGR_0I01920</name>
</gene>
<feature type="binding site" evidence="7">
    <location>
        <begin position="170"/>
        <end position="177"/>
    </location>
    <ligand>
        <name>substrate</name>
    </ligand>
</feature>